<dbReference type="PROSITE" id="PS00383">
    <property type="entry name" value="TYR_PHOSPHATASE_1"/>
    <property type="match status" value="1"/>
</dbReference>
<evidence type="ECO:0000256" key="2">
    <source>
        <dbReference type="ARBA" id="ARBA00022801"/>
    </source>
</evidence>
<dbReference type="GO" id="GO:0016314">
    <property type="term" value="F:phosphatidylinositol-3,4,5-trisphosphate 3-phosphatase activity"/>
    <property type="evidence" value="ECO:0007669"/>
    <property type="project" value="UniProtKB-EC"/>
</dbReference>
<feature type="domain" description="Tyrosine specific protein phosphatases" evidence="3">
    <location>
        <begin position="100"/>
        <end position="159"/>
    </location>
</feature>
<protein>
    <recommendedName>
        <fullName evidence="1">phosphatidylinositol-3,4,5-trisphosphate 3-phosphatase</fullName>
        <ecNumber evidence="1">3.1.3.67</ecNumber>
    </recommendedName>
</protein>
<organism evidence="5 6">
    <name type="scientific">Circinella minor</name>
    <dbReference type="NCBI Taxonomy" id="1195481"/>
    <lineage>
        <taxon>Eukaryota</taxon>
        <taxon>Fungi</taxon>
        <taxon>Fungi incertae sedis</taxon>
        <taxon>Mucoromycota</taxon>
        <taxon>Mucoromycotina</taxon>
        <taxon>Mucoromycetes</taxon>
        <taxon>Mucorales</taxon>
        <taxon>Lichtheimiaceae</taxon>
        <taxon>Circinella</taxon>
    </lineage>
</organism>
<dbReference type="InterPro" id="IPR029023">
    <property type="entry name" value="Tensin_phosphatase"/>
</dbReference>
<dbReference type="InterPro" id="IPR029021">
    <property type="entry name" value="Prot-tyrosine_phosphatase-like"/>
</dbReference>
<dbReference type="PANTHER" id="PTHR12305">
    <property type="entry name" value="PHOSPHATASE WITH HOMOLOGY TO TENSIN"/>
    <property type="match status" value="1"/>
</dbReference>
<name>A0A8H7RZ19_9FUNG</name>
<accession>A0A8H7RZ19</accession>
<dbReference type="Gene3D" id="3.90.190.10">
    <property type="entry name" value="Protein tyrosine phosphatase superfamily"/>
    <property type="match status" value="1"/>
</dbReference>
<dbReference type="InterPro" id="IPR016130">
    <property type="entry name" value="Tyr_Pase_AS"/>
</dbReference>
<evidence type="ECO:0000313" key="6">
    <source>
        <dbReference type="Proteomes" id="UP000646827"/>
    </source>
</evidence>
<proteinExistence type="predicted"/>
<keyword evidence="2" id="KW-0378">Hydrolase</keyword>
<dbReference type="PROSITE" id="PS51181">
    <property type="entry name" value="PPASE_TENSIN"/>
    <property type="match status" value="1"/>
</dbReference>
<dbReference type="InterPro" id="IPR051281">
    <property type="entry name" value="Dual-spec_lipid-protein_phosph"/>
</dbReference>
<gene>
    <name evidence="5" type="ORF">INT45_005449</name>
</gene>
<dbReference type="AlphaFoldDB" id="A0A8H7RZ19"/>
<dbReference type="EMBL" id="JAEPRB010000209">
    <property type="protein sequence ID" value="KAG2218802.1"/>
    <property type="molecule type" value="Genomic_DNA"/>
</dbReference>
<evidence type="ECO:0000313" key="5">
    <source>
        <dbReference type="EMBL" id="KAG2218802.1"/>
    </source>
</evidence>
<dbReference type="Pfam" id="PF22785">
    <property type="entry name" value="Tc-R-P"/>
    <property type="match status" value="1"/>
</dbReference>
<evidence type="ECO:0000259" key="4">
    <source>
        <dbReference type="PROSITE" id="PS51181"/>
    </source>
</evidence>
<sequence length="228" mass="26139">MTVRSIVSENRNRYVDLKASIDLDLTYITERIIAMSHPSEGWEGLYRNPLKEVKKFLDDRHGSANYKVYNLRSEKQYHEEVFPFSTSTYGFQDHQAPPFDVLIEFCKDAGEWLKDPKHVVAIHCKAGKGRTGTAIAALLLYTHQVVNSDAAMRLYNIKRTKDGRGITIPSQIRYVRYFEKWVHWTEINSSPIVKPFVNCGQSCAISIYKVVMYGIPTAYKNHAGKLST</sequence>
<comment type="caution">
    <text evidence="5">The sequence shown here is derived from an EMBL/GenBank/DDBJ whole genome shotgun (WGS) entry which is preliminary data.</text>
</comment>
<dbReference type="SUPFAM" id="SSF52799">
    <property type="entry name" value="(Phosphotyrosine protein) phosphatases II"/>
    <property type="match status" value="1"/>
</dbReference>
<keyword evidence="6" id="KW-1185">Reference proteome</keyword>
<dbReference type="OrthoDB" id="5632at2759"/>
<dbReference type="PANTHER" id="PTHR12305:SF81">
    <property type="entry name" value="PHOSPHATIDYLINOSITOL 3,4,5-TRISPHOSPHATE 3-PHOSPHATASE AND DUAL-SPECIFICITY PROTEIN PHOSPHATASE PTEN"/>
    <property type="match status" value="1"/>
</dbReference>
<evidence type="ECO:0000256" key="1">
    <source>
        <dbReference type="ARBA" id="ARBA00013015"/>
    </source>
</evidence>
<dbReference type="GO" id="GO:0005829">
    <property type="term" value="C:cytosol"/>
    <property type="evidence" value="ECO:0007669"/>
    <property type="project" value="TreeGrafter"/>
</dbReference>
<dbReference type="PROSITE" id="PS50056">
    <property type="entry name" value="TYR_PHOSPHATASE_2"/>
    <property type="match status" value="1"/>
</dbReference>
<dbReference type="EC" id="3.1.3.67" evidence="1"/>
<evidence type="ECO:0000259" key="3">
    <source>
        <dbReference type="PROSITE" id="PS50056"/>
    </source>
</evidence>
<dbReference type="InterPro" id="IPR000387">
    <property type="entry name" value="Tyr_Pase_dom"/>
</dbReference>
<dbReference type="Proteomes" id="UP000646827">
    <property type="component" value="Unassembled WGS sequence"/>
</dbReference>
<reference evidence="5 6" key="1">
    <citation type="submission" date="2020-12" db="EMBL/GenBank/DDBJ databases">
        <title>Metabolic potential, ecology and presence of endohyphal bacteria is reflected in genomic diversity of Mucoromycotina.</title>
        <authorList>
            <person name="Muszewska A."/>
            <person name="Okrasinska A."/>
            <person name="Steczkiewicz K."/>
            <person name="Drgas O."/>
            <person name="Orlowska M."/>
            <person name="Perlinska-Lenart U."/>
            <person name="Aleksandrzak-Piekarczyk T."/>
            <person name="Szatraj K."/>
            <person name="Zielenkiewicz U."/>
            <person name="Pilsyk S."/>
            <person name="Malc E."/>
            <person name="Mieczkowski P."/>
            <person name="Kruszewska J.S."/>
            <person name="Biernat P."/>
            <person name="Pawlowska J."/>
        </authorList>
    </citation>
    <scope>NUCLEOTIDE SEQUENCE [LARGE SCALE GENOMIC DNA]</scope>
    <source>
        <strain evidence="5 6">CBS 142.35</strain>
    </source>
</reference>
<feature type="domain" description="Phosphatase tensin-type" evidence="4">
    <location>
        <begin position="14"/>
        <end position="185"/>
    </location>
</feature>